<sequence>MVRLEVTFMAKANKKSKAPATDKAKDATAKAENKQ</sequence>
<accession>H8I8P7</accession>
<evidence type="ECO:0000313" key="2">
    <source>
        <dbReference type="EMBL" id="AFC99951.1"/>
    </source>
</evidence>
<protein>
    <submittedName>
        <fullName evidence="2">Uncharacterized protein</fullName>
    </submittedName>
</protein>
<proteinExistence type="predicted"/>
<feature type="region of interest" description="Disordered" evidence="1">
    <location>
        <begin position="12"/>
        <end position="35"/>
    </location>
</feature>
<dbReference type="EMBL" id="CP003243">
    <property type="protein sequence ID" value="AFC99951.1"/>
    <property type="molecule type" value="Genomic_DNA"/>
</dbReference>
<dbReference type="KEGG" id="mez:Mtc_1198"/>
<dbReference type="Proteomes" id="UP000005233">
    <property type="component" value="Chromosome"/>
</dbReference>
<organism evidence="2 3">
    <name type="scientific">Methanocella conradii (strain DSM 24694 / JCM 17849 / CGMCC 1.5162 / HZ254)</name>
    <dbReference type="NCBI Taxonomy" id="1041930"/>
    <lineage>
        <taxon>Archaea</taxon>
        <taxon>Methanobacteriati</taxon>
        <taxon>Methanobacteriota</taxon>
        <taxon>Stenosarchaea group</taxon>
        <taxon>Methanomicrobia</taxon>
        <taxon>Methanocellales</taxon>
        <taxon>Methanocellaceae</taxon>
        <taxon>Methanocella</taxon>
    </lineage>
</organism>
<dbReference type="HOGENOM" id="CLU_3362553_0_0_2"/>
<evidence type="ECO:0000256" key="1">
    <source>
        <dbReference type="SAM" id="MobiDB-lite"/>
    </source>
</evidence>
<name>H8I8P7_METCZ</name>
<dbReference type="STRING" id="1041930.Mtc_1198"/>
<keyword evidence="3" id="KW-1185">Reference proteome</keyword>
<dbReference type="AlphaFoldDB" id="H8I8P7"/>
<reference evidence="2 3" key="1">
    <citation type="journal article" date="2012" name="J. Bacteriol.">
        <title>Complete genome sequence of a thermophilic methanogen, Methanocella conradii HZ254, isolated from Chinese rice field soil.</title>
        <authorList>
            <person name="Lu Z."/>
            <person name="Lu Y."/>
        </authorList>
    </citation>
    <scope>NUCLEOTIDE SEQUENCE [LARGE SCALE GENOMIC DNA]</scope>
    <source>
        <strain evidence="3">DSM 24694 / JCM 17849 / CGMCC 1.5162 / HZ254</strain>
    </source>
</reference>
<feature type="compositionally biased region" description="Basic and acidic residues" evidence="1">
    <location>
        <begin position="20"/>
        <end position="35"/>
    </location>
</feature>
<gene>
    <name evidence="2" type="ordered locus">Mtc_1198</name>
</gene>
<evidence type="ECO:0000313" key="3">
    <source>
        <dbReference type="Proteomes" id="UP000005233"/>
    </source>
</evidence>